<dbReference type="FunCoup" id="A0A2R6P9S9">
    <property type="interactions" value="15"/>
</dbReference>
<keyword evidence="5" id="KW-0175">Coiled coil</keyword>
<keyword evidence="3 4" id="KW-0539">Nucleus</keyword>
<dbReference type="PANTHER" id="PTHR31413">
    <property type="entry name" value="AFP HOMOLOG 2"/>
    <property type="match status" value="1"/>
</dbReference>
<dbReference type="STRING" id="1590841.A0A2R6P9S9"/>
<feature type="domain" description="Ethylene-responsive binding factor-associated repression" evidence="7">
    <location>
        <begin position="34"/>
        <end position="70"/>
    </location>
</feature>
<evidence type="ECO:0000256" key="1">
    <source>
        <dbReference type="ARBA" id="ARBA00004123"/>
    </source>
</evidence>
<proteinExistence type="inferred from homology"/>
<dbReference type="Pfam" id="PF07897">
    <property type="entry name" value="EAR"/>
    <property type="match status" value="1"/>
</dbReference>
<accession>A0A2R6P9S9</accession>
<evidence type="ECO:0000256" key="3">
    <source>
        <dbReference type="ARBA" id="ARBA00023242"/>
    </source>
</evidence>
<dbReference type="InParanoid" id="A0A2R6P9S9"/>
<evidence type="ECO:0000256" key="2">
    <source>
        <dbReference type="ARBA" id="ARBA00006081"/>
    </source>
</evidence>
<dbReference type="Gramene" id="PSR87730">
    <property type="protein sequence ID" value="PSR87730"/>
    <property type="gene ID" value="CEY00_Acc30776"/>
</dbReference>
<dbReference type="AlphaFoldDB" id="A0A2R6P9S9"/>
<dbReference type="GO" id="GO:0005634">
    <property type="term" value="C:nucleus"/>
    <property type="evidence" value="ECO:0007669"/>
    <property type="project" value="UniProtKB-SubCell"/>
</dbReference>
<comment type="similarity">
    <text evidence="2 4">Belongs to the Ninja family.</text>
</comment>
<feature type="compositionally biased region" description="Polar residues" evidence="6">
    <location>
        <begin position="190"/>
        <end position="199"/>
    </location>
</feature>
<comment type="function">
    <text evidence="4">Acts as a negative regulator of abscisic acid (ABA) response.</text>
</comment>
<evidence type="ECO:0000256" key="4">
    <source>
        <dbReference type="RuleBase" id="RU369029"/>
    </source>
</evidence>
<gene>
    <name evidence="9" type="ORF">CEY00_Acc30776</name>
</gene>
<name>A0A2R6P9S9_ACTCC</name>
<evidence type="ECO:0000256" key="5">
    <source>
        <dbReference type="SAM" id="Coils"/>
    </source>
</evidence>
<dbReference type="Proteomes" id="UP000241394">
    <property type="component" value="Chromosome LG27"/>
</dbReference>
<dbReference type="InterPro" id="IPR032308">
    <property type="entry name" value="TDBD"/>
</dbReference>
<dbReference type="Pfam" id="PF16135">
    <property type="entry name" value="TDBD"/>
    <property type="match status" value="1"/>
</dbReference>
<dbReference type="OrthoDB" id="667358at2759"/>
<dbReference type="GO" id="GO:0007165">
    <property type="term" value="P:signal transduction"/>
    <property type="evidence" value="ECO:0007669"/>
    <property type="project" value="InterPro"/>
</dbReference>
<sequence length="330" mass="36533">MSDTEEKRTHPRDLLRGWVSGKDFPRKFEETMGDEDEEIELSLGLSLNGRFGVDPMKRAKKLNRSSSISDFMSTNDYYDNVAARGVYEPLMRTCSLPAEAEEEWKKRKEIQSMRRMEAKRKRLEKMKRAARDQANLEANGEEIVPIQSKNFVIESRGERGSSERVPPQPSSQGSIGSFGSGSSGISESGTQPIQGTNGCTEARSPASVQSLSKHNEHKLVVTPGTALEKPAKHVGAEVENPSAKVTVNNNNNEAMRNMMIDMPCVSTRGLGPNEKRIEGFLYRYRKGEEVRIVCVCHGSFLSPAEFVKHAGGGDVSHPLKHIVVSPTSLL</sequence>
<comment type="caution">
    <text evidence="9">The sequence shown here is derived from an EMBL/GenBank/DDBJ whole genome shotgun (WGS) entry which is preliminary data.</text>
</comment>
<dbReference type="GO" id="GO:0045892">
    <property type="term" value="P:negative regulation of DNA-templated transcription"/>
    <property type="evidence" value="ECO:0007669"/>
    <property type="project" value="TreeGrafter"/>
</dbReference>
<evidence type="ECO:0000259" key="8">
    <source>
        <dbReference type="Pfam" id="PF16135"/>
    </source>
</evidence>
<dbReference type="InterPro" id="IPR031307">
    <property type="entry name" value="Ninja_fam"/>
</dbReference>
<dbReference type="PANTHER" id="PTHR31413:SF31">
    <property type="entry name" value="NINJA-FAMILY PROTEIN AFP3"/>
    <property type="match status" value="1"/>
</dbReference>
<reference evidence="10" key="2">
    <citation type="journal article" date="2018" name="BMC Genomics">
        <title>A manually annotated Actinidia chinensis var. chinensis (kiwifruit) genome highlights the challenges associated with draft genomes and gene prediction in plants.</title>
        <authorList>
            <person name="Pilkington S.M."/>
            <person name="Crowhurst R."/>
            <person name="Hilario E."/>
            <person name="Nardozza S."/>
            <person name="Fraser L."/>
            <person name="Peng Y."/>
            <person name="Gunaseelan K."/>
            <person name="Simpson R."/>
            <person name="Tahir J."/>
            <person name="Deroles S.C."/>
            <person name="Templeton K."/>
            <person name="Luo Z."/>
            <person name="Davy M."/>
            <person name="Cheng C."/>
            <person name="McNeilage M."/>
            <person name="Scaglione D."/>
            <person name="Liu Y."/>
            <person name="Zhang Q."/>
            <person name="Datson P."/>
            <person name="De Silva N."/>
            <person name="Gardiner S.E."/>
            <person name="Bassett H."/>
            <person name="Chagne D."/>
            <person name="McCallum J."/>
            <person name="Dzierzon H."/>
            <person name="Deng C."/>
            <person name="Wang Y.Y."/>
            <person name="Barron L."/>
            <person name="Manako K."/>
            <person name="Bowen J."/>
            <person name="Foster T.M."/>
            <person name="Erridge Z.A."/>
            <person name="Tiffin H."/>
            <person name="Waite C.N."/>
            <person name="Davies K.M."/>
            <person name="Grierson E.P."/>
            <person name="Laing W.A."/>
            <person name="Kirk R."/>
            <person name="Chen X."/>
            <person name="Wood M."/>
            <person name="Montefiori M."/>
            <person name="Brummell D.A."/>
            <person name="Schwinn K.E."/>
            <person name="Catanach A."/>
            <person name="Fullerton C."/>
            <person name="Li D."/>
            <person name="Meiyalaghan S."/>
            <person name="Nieuwenhuizen N."/>
            <person name="Read N."/>
            <person name="Prakash R."/>
            <person name="Hunter D."/>
            <person name="Zhang H."/>
            <person name="McKenzie M."/>
            <person name="Knabel M."/>
            <person name="Harris A."/>
            <person name="Allan A.C."/>
            <person name="Gleave A."/>
            <person name="Chen A."/>
            <person name="Janssen B.J."/>
            <person name="Plunkett B."/>
            <person name="Ampomah-Dwamena C."/>
            <person name="Voogd C."/>
            <person name="Leif D."/>
            <person name="Lafferty D."/>
            <person name="Souleyre E.J.F."/>
            <person name="Varkonyi-Gasic E."/>
            <person name="Gambi F."/>
            <person name="Hanley J."/>
            <person name="Yao J.L."/>
            <person name="Cheung J."/>
            <person name="David K.M."/>
            <person name="Warren B."/>
            <person name="Marsh K."/>
            <person name="Snowden K.C."/>
            <person name="Lin-Wang K."/>
            <person name="Brian L."/>
            <person name="Martinez-Sanchez M."/>
            <person name="Wang M."/>
            <person name="Ileperuma N."/>
            <person name="Macnee N."/>
            <person name="Campin R."/>
            <person name="McAtee P."/>
            <person name="Drummond R.S.M."/>
            <person name="Espley R.V."/>
            <person name="Ireland H.S."/>
            <person name="Wu R."/>
            <person name="Atkinson R.G."/>
            <person name="Karunairetnam S."/>
            <person name="Bulley S."/>
            <person name="Chunkath S."/>
            <person name="Hanley Z."/>
            <person name="Storey R."/>
            <person name="Thrimawithana A.H."/>
            <person name="Thomson S."/>
            <person name="David C."/>
            <person name="Testolin R."/>
            <person name="Huang H."/>
            <person name="Hellens R.P."/>
            <person name="Schaffer R.J."/>
        </authorList>
    </citation>
    <scope>NUCLEOTIDE SEQUENCE [LARGE SCALE GENOMIC DNA]</scope>
    <source>
        <strain evidence="10">cv. Red5</strain>
    </source>
</reference>
<feature type="domain" description="Tify" evidence="8">
    <location>
        <begin position="291"/>
        <end position="324"/>
    </location>
</feature>
<dbReference type="OMA" id="DKKEEGW"/>
<keyword evidence="10" id="KW-1185">Reference proteome</keyword>
<reference evidence="9 10" key="1">
    <citation type="submission" date="2017-07" db="EMBL/GenBank/DDBJ databases">
        <title>An improved, manually edited Actinidia chinensis var. chinensis (kiwifruit) genome highlights the challenges associated with draft genomes and gene prediction in plants.</title>
        <authorList>
            <person name="Pilkington S."/>
            <person name="Crowhurst R."/>
            <person name="Hilario E."/>
            <person name="Nardozza S."/>
            <person name="Fraser L."/>
            <person name="Peng Y."/>
            <person name="Gunaseelan K."/>
            <person name="Simpson R."/>
            <person name="Tahir J."/>
            <person name="Deroles S."/>
            <person name="Templeton K."/>
            <person name="Luo Z."/>
            <person name="Davy M."/>
            <person name="Cheng C."/>
            <person name="Mcneilage M."/>
            <person name="Scaglione D."/>
            <person name="Liu Y."/>
            <person name="Zhang Q."/>
            <person name="Datson P."/>
            <person name="De Silva N."/>
            <person name="Gardiner S."/>
            <person name="Bassett H."/>
            <person name="Chagne D."/>
            <person name="Mccallum J."/>
            <person name="Dzierzon H."/>
            <person name="Deng C."/>
            <person name="Wang Y.-Y."/>
            <person name="Barron N."/>
            <person name="Manako K."/>
            <person name="Bowen J."/>
            <person name="Foster T."/>
            <person name="Erridge Z."/>
            <person name="Tiffin H."/>
            <person name="Waite C."/>
            <person name="Davies K."/>
            <person name="Grierson E."/>
            <person name="Laing W."/>
            <person name="Kirk R."/>
            <person name="Chen X."/>
            <person name="Wood M."/>
            <person name="Montefiori M."/>
            <person name="Brummell D."/>
            <person name="Schwinn K."/>
            <person name="Catanach A."/>
            <person name="Fullerton C."/>
            <person name="Li D."/>
            <person name="Meiyalaghan S."/>
            <person name="Nieuwenhuizen N."/>
            <person name="Read N."/>
            <person name="Prakash R."/>
            <person name="Hunter D."/>
            <person name="Zhang H."/>
            <person name="Mckenzie M."/>
            <person name="Knabel M."/>
            <person name="Harris A."/>
            <person name="Allan A."/>
            <person name="Chen A."/>
            <person name="Janssen B."/>
            <person name="Plunkett B."/>
            <person name="Dwamena C."/>
            <person name="Voogd C."/>
            <person name="Leif D."/>
            <person name="Lafferty D."/>
            <person name="Souleyre E."/>
            <person name="Varkonyi-Gasic E."/>
            <person name="Gambi F."/>
            <person name="Hanley J."/>
            <person name="Yao J.-L."/>
            <person name="Cheung J."/>
            <person name="David K."/>
            <person name="Warren B."/>
            <person name="Marsh K."/>
            <person name="Snowden K."/>
            <person name="Lin-Wang K."/>
            <person name="Brian L."/>
            <person name="Martinez-Sanchez M."/>
            <person name="Wang M."/>
            <person name="Ileperuma N."/>
            <person name="Macnee N."/>
            <person name="Campin R."/>
            <person name="Mcatee P."/>
            <person name="Drummond R."/>
            <person name="Espley R."/>
            <person name="Ireland H."/>
            <person name="Wu R."/>
            <person name="Atkinson R."/>
            <person name="Karunairetnam S."/>
            <person name="Bulley S."/>
            <person name="Chunkath S."/>
            <person name="Hanley Z."/>
            <person name="Storey R."/>
            <person name="Thrimawithana A."/>
            <person name="Thomson S."/>
            <person name="David C."/>
            <person name="Testolin R."/>
        </authorList>
    </citation>
    <scope>NUCLEOTIDE SEQUENCE [LARGE SCALE GENOMIC DNA]</scope>
    <source>
        <strain evidence="10">cv. Red5</strain>
        <tissue evidence="9">Young leaf</tissue>
    </source>
</reference>
<dbReference type="EMBL" id="NKQK01000027">
    <property type="protein sequence ID" value="PSR87730.1"/>
    <property type="molecule type" value="Genomic_DNA"/>
</dbReference>
<evidence type="ECO:0000259" key="7">
    <source>
        <dbReference type="Pfam" id="PF07897"/>
    </source>
</evidence>
<evidence type="ECO:0000256" key="6">
    <source>
        <dbReference type="SAM" id="MobiDB-lite"/>
    </source>
</evidence>
<evidence type="ECO:0000313" key="9">
    <source>
        <dbReference type="EMBL" id="PSR87730.1"/>
    </source>
</evidence>
<dbReference type="Pfam" id="PF16136">
    <property type="entry name" value="NLS_NINJA_AFP"/>
    <property type="match status" value="1"/>
</dbReference>
<feature type="coiled-coil region" evidence="5">
    <location>
        <begin position="106"/>
        <end position="136"/>
    </location>
</feature>
<evidence type="ECO:0000313" key="10">
    <source>
        <dbReference type="Proteomes" id="UP000241394"/>
    </source>
</evidence>
<feature type="region of interest" description="Disordered" evidence="6">
    <location>
        <begin position="149"/>
        <end position="246"/>
    </location>
</feature>
<dbReference type="InterPro" id="IPR032310">
    <property type="entry name" value="NLS_NINJA_AFP-like"/>
</dbReference>
<organism evidence="9 10">
    <name type="scientific">Actinidia chinensis var. chinensis</name>
    <name type="common">Chinese soft-hair kiwi</name>
    <dbReference type="NCBI Taxonomy" id="1590841"/>
    <lineage>
        <taxon>Eukaryota</taxon>
        <taxon>Viridiplantae</taxon>
        <taxon>Streptophyta</taxon>
        <taxon>Embryophyta</taxon>
        <taxon>Tracheophyta</taxon>
        <taxon>Spermatophyta</taxon>
        <taxon>Magnoliopsida</taxon>
        <taxon>eudicotyledons</taxon>
        <taxon>Gunneridae</taxon>
        <taxon>Pentapetalae</taxon>
        <taxon>asterids</taxon>
        <taxon>Ericales</taxon>
        <taxon>Actinidiaceae</taxon>
        <taxon>Actinidia</taxon>
    </lineage>
</organism>
<comment type="subcellular location">
    <subcellularLocation>
        <location evidence="1 4">Nucleus</location>
    </subcellularLocation>
</comment>
<dbReference type="InterPro" id="IPR012463">
    <property type="entry name" value="Ninja_motif"/>
</dbReference>
<protein>
    <recommendedName>
        <fullName evidence="4">Ninja-family protein</fullName>
    </recommendedName>
    <alternativeName>
        <fullName evidence="4">ABI-binding protein</fullName>
    </alternativeName>
</protein>